<evidence type="ECO:0000259" key="1">
    <source>
        <dbReference type="PROSITE" id="PS51707"/>
    </source>
</evidence>
<dbReference type="OrthoDB" id="9777271at2"/>
<dbReference type="SMART" id="SM00880">
    <property type="entry name" value="CHAD"/>
    <property type="match status" value="1"/>
</dbReference>
<dbReference type="PROSITE" id="PS51707">
    <property type="entry name" value="CYTH"/>
    <property type="match status" value="1"/>
</dbReference>
<dbReference type="PANTHER" id="PTHR39339">
    <property type="entry name" value="SLR1444 PROTEIN"/>
    <property type="match status" value="1"/>
</dbReference>
<dbReference type="EMBL" id="WBKA01000001">
    <property type="protein sequence ID" value="KAB1633783.1"/>
    <property type="molecule type" value="Genomic_DNA"/>
</dbReference>
<dbReference type="InterPro" id="IPR007899">
    <property type="entry name" value="CHAD_dom"/>
</dbReference>
<evidence type="ECO:0000313" key="4">
    <source>
        <dbReference type="Proteomes" id="UP000481339"/>
    </source>
</evidence>
<dbReference type="SUPFAM" id="SSF55154">
    <property type="entry name" value="CYTH-like phosphatases"/>
    <property type="match status" value="1"/>
</dbReference>
<feature type="domain" description="CHAD" evidence="2">
    <location>
        <begin position="226"/>
        <end position="542"/>
    </location>
</feature>
<feature type="domain" description="CYTH" evidence="1">
    <location>
        <begin position="20"/>
        <end position="226"/>
    </location>
</feature>
<dbReference type="AlphaFoldDB" id="A0A7C8BPJ3"/>
<dbReference type="PROSITE" id="PS51708">
    <property type="entry name" value="CHAD"/>
    <property type="match status" value="1"/>
</dbReference>
<dbReference type="Pfam" id="PF05235">
    <property type="entry name" value="CHAD"/>
    <property type="match status" value="1"/>
</dbReference>
<dbReference type="Gene3D" id="2.40.320.10">
    <property type="entry name" value="Hypothetical Protein Pfu-838710-001"/>
    <property type="match status" value="1"/>
</dbReference>
<protein>
    <submittedName>
        <fullName evidence="3">CYTH and CHAD domain-containing protein</fullName>
    </submittedName>
</protein>
<dbReference type="SMART" id="SM01118">
    <property type="entry name" value="CYTH"/>
    <property type="match status" value="1"/>
</dbReference>
<name>A0A7C8BPJ3_9MICO</name>
<dbReference type="Gene3D" id="1.40.20.10">
    <property type="entry name" value="CHAD domain"/>
    <property type="match status" value="1"/>
</dbReference>
<dbReference type="InterPro" id="IPR023577">
    <property type="entry name" value="CYTH_domain"/>
</dbReference>
<dbReference type="RefSeq" id="WP_158035620.1">
    <property type="nucleotide sequence ID" value="NZ_BAAAZV010000013.1"/>
</dbReference>
<proteinExistence type="predicted"/>
<dbReference type="Pfam" id="PF01928">
    <property type="entry name" value="CYTH"/>
    <property type="match status" value="1"/>
</dbReference>
<keyword evidence="4" id="KW-1185">Reference proteome</keyword>
<dbReference type="CDD" id="cd07374">
    <property type="entry name" value="CYTH-like_Pase"/>
    <property type="match status" value="1"/>
</dbReference>
<organism evidence="3 4">
    <name type="scientific">Pseudoclavibacter caeni</name>
    <dbReference type="NCBI Taxonomy" id="908846"/>
    <lineage>
        <taxon>Bacteria</taxon>
        <taxon>Bacillati</taxon>
        <taxon>Actinomycetota</taxon>
        <taxon>Actinomycetes</taxon>
        <taxon>Micrococcales</taxon>
        <taxon>Microbacteriaceae</taxon>
        <taxon>Pseudoclavibacter</taxon>
    </lineage>
</organism>
<dbReference type="Proteomes" id="UP000481339">
    <property type="component" value="Unassembled WGS sequence"/>
</dbReference>
<accession>A0A7C8BPJ3</accession>
<dbReference type="InterPro" id="IPR033469">
    <property type="entry name" value="CYTH-like_dom_sf"/>
</dbReference>
<evidence type="ECO:0000313" key="3">
    <source>
        <dbReference type="EMBL" id="KAB1633783.1"/>
    </source>
</evidence>
<evidence type="ECO:0000259" key="2">
    <source>
        <dbReference type="PROSITE" id="PS51708"/>
    </source>
</evidence>
<dbReference type="PANTHER" id="PTHR39339:SF1">
    <property type="entry name" value="CHAD DOMAIN-CONTAINING PROTEIN"/>
    <property type="match status" value="1"/>
</dbReference>
<comment type="caution">
    <text evidence="3">The sequence shown here is derived from an EMBL/GenBank/DDBJ whole genome shotgun (WGS) entry which is preliminary data.</text>
</comment>
<reference evidence="3 4" key="1">
    <citation type="submission" date="2019-09" db="EMBL/GenBank/DDBJ databases">
        <title>Phylogeny of genus Pseudoclavibacter and closely related genus.</title>
        <authorList>
            <person name="Li Y."/>
        </authorList>
    </citation>
    <scope>NUCLEOTIDE SEQUENCE [LARGE SCALE GENOMIC DNA]</scope>
    <source>
        <strain evidence="3 4">JCM 16921</strain>
    </source>
</reference>
<dbReference type="InterPro" id="IPR038186">
    <property type="entry name" value="CHAD_dom_sf"/>
</dbReference>
<sequence length="557" mass="60061">MSTDRASAPEPPTEAPGARHVEIERKFDVPVSAELPDATAIDGVARARRSPVAHLDAVYLDTDDLALMRERIAVRRRTGGHDAGWHVKATAAHGRVERHWPIDPDAPDTPPQGLVDAICEMTGDAALSAALHPIARIRTERTATDLFDAADRRSVEIADDVVQGTDLRDGTVRRWREWETELDERLDDAPGGEGARLLDALTALLIRSGARPSAAVAKLQHTLGLDRLARDTAAGALGPVVTTLAGELDEQLDAAIADRPDGVHQARIRVRRLRSMLDTFGPLFADRPRRRARRALKRLGADLGRARDAEVRARDAARRVAGLPQDASARRLERTLVAPARDTYTAEHLRLTRVLTERRRQEIARLLGALVTPDAATDLGRAPARRTLQRLLADAVAALRTDDDALVTLWAGLPGHGVSPAQAAALEAALHLVRKDARRIRYAADALGAVPLPGDDGPLSDVAATALSHAAKRLQDLLGDQRDDTLFAAHVLAVATTDAEARRSPDLAEPYLALALDARRRAAADLTTYGDTRDRLLAAADRALGRQDGPPHPTSAA</sequence>
<gene>
    <name evidence="3" type="ORF">F8O02_02390</name>
</gene>